<name>A0ABR2LYL2_9ASPA</name>
<evidence type="ECO:0000313" key="1">
    <source>
        <dbReference type="EMBL" id="KAK8955306.1"/>
    </source>
</evidence>
<reference evidence="1 2" key="1">
    <citation type="journal article" date="2022" name="Nat. Plants">
        <title>Genomes of leafy and leafless Platanthera orchids illuminate the evolution of mycoheterotrophy.</title>
        <authorList>
            <person name="Li M.H."/>
            <person name="Liu K.W."/>
            <person name="Li Z."/>
            <person name="Lu H.C."/>
            <person name="Ye Q.L."/>
            <person name="Zhang D."/>
            <person name="Wang J.Y."/>
            <person name="Li Y.F."/>
            <person name="Zhong Z.M."/>
            <person name="Liu X."/>
            <person name="Yu X."/>
            <person name="Liu D.K."/>
            <person name="Tu X.D."/>
            <person name="Liu B."/>
            <person name="Hao Y."/>
            <person name="Liao X.Y."/>
            <person name="Jiang Y.T."/>
            <person name="Sun W.H."/>
            <person name="Chen J."/>
            <person name="Chen Y.Q."/>
            <person name="Ai Y."/>
            <person name="Zhai J.W."/>
            <person name="Wu S.S."/>
            <person name="Zhou Z."/>
            <person name="Hsiao Y.Y."/>
            <person name="Wu W.L."/>
            <person name="Chen Y.Y."/>
            <person name="Lin Y.F."/>
            <person name="Hsu J.L."/>
            <person name="Li C.Y."/>
            <person name="Wang Z.W."/>
            <person name="Zhao X."/>
            <person name="Zhong W.Y."/>
            <person name="Ma X.K."/>
            <person name="Ma L."/>
            <person name="Huang J."/>
            <person name="Chen G.Z."/>
            <person name="Huang M.Z."/>
            <person name="Huang L."/>
            <person name="Peng D.H."/>
            <person name="Luo Y.B."/>
            <person name="Zou S.Q."/>
            <person name="Chen S.P."/>
            <person name="Lan S."/>
            <person name="Tsai W.C."/>
            <person name="Van de Peer Y."/>
            <person name="Liu Z.J."/>
        </authorList>
    </citation>
    <scope>NUCLEOTIDE SEQUENCE [LARGE SCALE GENOMIC DNA]</scope>
    <source>
        <strain evidence="1">Lor288</strain>
    </source>
</reference>
<comment type="caution">
    <text evidence="1">The sequence shown here is derived from an EMBL/GenBank/DDBJ whole genome shotgun (WGS) entry which is preliminary data.</text>
</comment>
<proteinExistence type="predicted"/>
<sequence length="72" mass="8070">MGIATRLFSMRPLPNGNMKIEASLSARMVSPSLMRRTLHWNLLFILPRDGALMMPKPRTTCRAPPPPPKDGK</sequence>
<organism evidence="1 2">
    <name type="scientific">Platanthera guangdongensis</name>
    <dbReference type="NCBI Taxonomy" id="2320717"/>
    <lineage>
        <taxon>Eukaryota</taxon>
        <taxon>Viridiplantae</taxon>
        <taxon>Streptophyta</taxon>
        <taxon>Embryophyta</taxon>
        <taxon>Tracheophyta</taxon>
        <taxon>Spermatophyta</taxon>
        <taxon>Magnoliopsida</taxon>
        <taxon>Liliopsida</taxon>
        <taxon>Asparagales</taxon>
        <taxon>Orchidaceae</taxon>
        <taxon>Orchidoideae</taxon>
        <taxon>Orchideae</taxon>
        <taxon>Orchidinae</taxon>
        <taxon>Platanthera</taxon>
    </lineage>
</organism>
<gene>
    <name evidence="1" type="ORF">KSP40_PGU002635</name>
</gene>
<dbReference type="EMBL" id="JBBWWR010000013">
    <property type="protein sequence ID" value="KAK8955306.1"/>
    <property type="molecule type" value="Genomic_DNA"/>
</dbReference>
<protein>
    <submittedName>
        <fullName evidence="1">Uncharacterized protein</fullName>
    </submittedName>
</protein>
<evidence type="ECO:0000313" key="2">
    <source>
        <dbReference type="Proteomes" id="UP001412067"/>
    </source>
</evidence>
<accession>A0ABR2LYL2</accession>
<dbReference type="Proteomes" id="UP001412067">
    <property type="component" value="Unassembled WGS sequence"/>
</dbReference>
<keyword evidence="2" id="KW-1185">Reference proteome</keyword>